<sequence length="307" mass="34806">MSAHPLFHPDQHHPGRANRSEGLNLARSRMASSDIDVLGVVHAPGPDRVASYFAAMPFELVVLVITGAARDCAHYSTRWVASLTLVCRVIHHAVDSILVETLRVTGTNCEAVVMHQTRFEQTQHINVVSCDWRIRKCMEVLLWHRCSSLKAVTFSNCSPEFSNSVLLMLRDRHRRIFDTVSHLHIRHLIARADAKALPASVTHLALDPAISGPRRLLLFVHYVSRYLDERSHHLERLLVRTAHASADFRAAFIDAVTGIALERQDTRVWVDDNRRLTSYESKRKAAMDDEELGIALWYTGRQLYVPS</sequence>
<name>A0A165J9E8_EXIGL</name>
<organism evidence="1 2">
    <name type="scientific">Exidia glandulosa HHB12029</name>
    <dbReference type="NCBI Taxonomy" id="1314781"/>
    <lineage>
        <taxon>Eukaryota</taxon>
        <taxon>Fungi</taxon>
        <taxon>Dikarya</taxon>
        <taxon>Basidiomycota</taxon>
        <taxon>Agaricomycotina</taxon>
        <taxon>Agaricomycetes</taxon>
        <taxon>Auriculariales</taxon>
        <taxon>Exidiaceae</taxon>
        <taxon>Exidia</taxon>
    </lineage>
</organism>
<keyword evidence="2" id="KW-1185">Reference proteome</keyword>
<protein>
    <recommendedName>
        <fullName evidence="3">F-box domain-containing protein</fullName>
    </recommendedName>
</protein>
<gene>
    <name evidence="1" type="ORF">EXIGLDRAFT_767053</name>
</gene>
<accession>A0A165J9E8</accession>
<proteinExistence type="predicted"/>
<evidence type="ECO:0008006" key="3">
    <source>
        <dbReference type="Google" id="ProtNLM"/>
    </source>
</evidence>
<dbReference type="InParanoid" id="A0A165J9E8"/>
<evidence type="ECO:0000313" key="1">
    <source>
        <dbReference type="EMBL" id="KZV94523.1"/>
    </source>
</evidence>
<dbReference type="Proteomes" id="UP000077266">
    <property type="component" value="Unassembled WGS sequence"/>
</dbReference>
<dbReference type="EMBL" id="KV425971">
    <property type="protein sequence ID" value="KZV94523.1"/>
    <property type="molecule type" value="Genomic_DNA"/>
</dbReference>
<reference evidence="1 2" key="1">
    <citation type="journal article" date="2016" name="Mol. Biol. Evol.">
        <title>Comparative Genomics of Early-Diverging Mushroom-Forming Fungi Provides Insights into the Origins of Lignocellulose Decay Capabilities.</title>
        <authorList>
            <person name="Nagy L.G."/>
            <person name="Riley R."/>
            <person name="Tritt A."/>
            <person name="Adam C."/>
            <person name="Daum C."/>
            <person name="Floudas D."/>
            <person name="Sun H."/>
            <person name="Yadav J.S."/>
            <person name="Pangilinan J."/>
            <person name="Larsson K.H."/>
            <person name="Matsuura K."/>
            <person name="Barry K."/>
            <person name="Labutti K."/>
            <person name="Kuo R."/>
            <person name="Ohm R.A."/>
            <person name="Bhattacharya S.S."/>
            <person name="Shirouzu T."/>
            <person name="Yoshinaga Y."/>
            <person name="Martin F.M."/>
            <person name="Grigoriev I.V."/>
            <person name="Hibbett D.S."/>
        </authorList>
    </citation>
    <scope>NUCLEOTIDE SEQUENCE [LARGE SCALE GENOMIC DNA]</scope>
    <source>
        <strain evidence="1 2">HHB12029</strain>
    </source>
</reference>
<dbReference type="AlphaFoldDB" id="A0A165J9E8"/>
<evidence type="ECO:0000313" key="2">
    <source>
        <dbReference type="Proteomes" id="UP000077266"/>
    </source>
</evidence>